<accession>A0ABQ6C6C1</accession>
<gene>
    <name evidence="2" type="ORF">GCM10007935_25910</name>
</gene>
<dbReference type="Proteomes" id="UP001156903">
    <property type="component" value="Unassembled WGS sequence"/>
</dbReference>
<evidence type="ECO:0000313" key="3">
    <source>
        <dbReference type="Proteomes" id="UP001156903"/>
    </source>
</evidence>
<evidence type="ECO:0000256" key="1">
    <source>
        <dbReference type="SAM" id="MobiDB-lite"/>
    </source>
</evidence>
<dbReference type="NCBIfam" id="TIGR02292">
    <property type="entry name" value="ygfB_yecA"/>
    <property type="match status" value="1"/>
</dbReference>
<dbReference type="InterPro" id="IPR036255">
    <property type="entry name" value="YgfB-like_sf"/>
</dbReference>
<dbReference type="SUPFAM" id="SSF101327">
    <property type="entry name" value="YgfB-like"/>
    <property type="match status" value="1"/>
</dbReference>
<dbReference type="Pfam" id="PF03695">
    <property type="entry name" value="UPF0149"/>
    <property type="match status" value="1"/>
</dbReference>
<dbReference type="InterPro" id="IPR004027">
    <property type="entry name" value="SEC_C_motif"/>
</dbReference>
<feature type="region of interest" description="Disordered" evidence="1">
    <location>
        <begin position="229"/>
        <end position="259"/>
    </location>
</feature>
<dbReference type="EMBL" id="BSPB01000021">
    <property type="protein sequence ID" value="GLS15158.1"/>
    <property type="molecule type" value="Genomic_DNA"/>
</dbReference>
<evidence type="ECO:0000313" key="2">
    <source>
        <dbReference type="EMBL" id="GLS15158.1"/>
    </source>
</evidence>
<proteinExistence type="predicted"/>
<feature type="compositionally biased region" description="Basic and acidic residues" evidence="1">
    <location>
        <begin position="231"/>
        <end position="241"/>
    </location>
</feature>
<name>A0ABQ6C6C1_9BURK</name>
<protein>
    <recommendedName>
        <fullName evidence="4">Zinc chelation protein SecC</fullName>
    </recommendedName>
</protein>
<dbReference type="Pfam" id="PF02810">
    <property type="entry name" value="SEC-C"/>
    <property type="match status" value="1"/>
</dbReference>
<dbReference type="SUPFAM" id="SSF103642">
    <property type="entry name" value="Sec-C motif"/>
    <property type="match status" value="1"/>
</dbReference>
<reference evidence="3" key="1">
    <citation type="journal article" date="2019" name="Int. J. Syst. Evol. Microbiol.">
        <title>The Global Catalogue of Microorganisms (GCM) 10K type strain sequencing project: providing services to taxonomists for standard genome sequencing and annotation.</title>
        <authorList>
            <consortium name="The Broad Institute Genomics Platform"/>
            <consortium name="The Broad Institute Genome Sequencing Center for Infectious Disease"/>
            <person name="Wu L."/>
            <person name="Ma J."/>
        </authorList>
    </citation>
    <scope>NUCLEOTIDE SEQUENCE [LARGE SCALE GENOMIC DNA]</scope>
    <source>
        <strain evidence="3">NBRC 109341</strain>
    </source>
</reference>
<keyword evidence="3" id="KW-1185">Reference proteome</keyword>
<dbReference type="Gene3D" id="3.10.450.50">
    <property type="match status" value="1"/>
</dbReference>
<dbReference type="RefSeq" id="WP_284308151.1">
    <property type="nucleotide sequence ID" value="NZ_BSPB01000021.1"/>
</dbReference>
<sequence length="259" mass="28516">MSIETLNAPMESADFDALEDILDELRSRDENVPQWEFLEGAIAALVCTRRVVPPSEYLPVLIGVGSDQPNLFADGAQAGRFMALWTRRWNEVASALDTQVETLEDERTYHPEVLDVRGAIAMLPEAEREAASAEPLPSFGQIWALGFLSVVEDWADDWAPPRDKEAAGWIEDALDCMAELAGDDTGEPAFNMHAEDGPPSVSEARANAYGEAIWAVYDLRQVWRSLGPRTEPLRKSAEPGRNDPCPCGSGKKYKKCHGA</sequence>
<comment type="caution">
    <text evidence="2">The sequence shown here is derived from an EMBL/GenBank/DDBJ whole genome shotgun (WGS) entry which is preliminary data.</text>
</comment>
<evidence type="ECO:0008006" key="4">
    <source>
        <dbReference type="Google" id="ProtNLM"/>
    </source>
</evidence>
<dbReference type="InterPro" id="IPR011978">
    <property type="entry name" value="YgfB-like"/>
</dbReference>
<organism evidence="2 3">
    <name type="scientific">Hydrogenophaga electricum</name>
    <dbReference type="NCBI Taxonomy" id="1230953"/>
    <lineage>
        <taxon>Bacteria</taxon>
        <taxon>Pseudomonadati</taxon>
        <taxon>Pseudomonadota</taxon>
        <taxon>Betaproteobacteria</taxon>
        <taxon>Burkholderiales</taxon>
        <taxon>Comamonadaceae</taxon>
        <taxon>Hydrogenophaga</taxon>
    </lineage>
</organism>